<accession>A0A4S4FZI9</accession>
<feature type="domain" description="Glycosyltransferase 2-like" evidence="1">
    <location>
        <begin position="8"/>
        <end position="171"/>
    </location>
</feature>
<dbReference type="RefSeq" id="WP_136421232.1">
    <property type="nucleotide sequence ID" value="NZ_SSSN01000002.1"/>
</dbReference>
<evidence type="ECO:0000313" key="3">
    <source>
        <dbReference type="Proteomes" id="UP000307380"/>
    </source>
</evidence>
<dbReference type="EMBL" id="SSSN01000002">
    <property type="protein sequence ID" value="THG36064.1"/>
    <property type="molecule type" value="Genomic_DNA"/>
</dbReference>
<evidence type="ECO:0000259" key="1">
    <source>
        <dbReference type="Pfam" id="PF00535"/>
    </source>
</evidence>
<dbReference type="AlphaFoldDB" id="A0A4S4FZI9"/>
<dbReference type="InterPro" id="IPR001173">
    <property type="entry name" value="Glyco_trans_2-like"/>
</dbReference>
<name>A0A4S4FZI9_9MICO</name>
<proteinExistence type="predicted"/>
<dbReference type="Gene3D" id="3.90.550.10">
    <property type="entry name" value="Spore Coat Polysaccharide Biosynthesis Protein SpsA, Chain A"/>
    <property type="match status" value="1"/>
</dbReference>
<dbReference type="InterPro" id="IPR029044">
    <property type="entry name" value="Nucleotide-diphossugar_trans"/>
</dbReference>
<dbReference type="OrthoDB" id="9802649at2"/>
<keyword evidence="3" id="KW-1185">Reference proteome</keyword>
<dbReference type="Proteomes" id="UP000307380">
    <property type="component" value="Unassembled WGS sequence"/>
</dbReference>
<dbReference type="CDD" id="cd04196">
    <property type="entry name" value="GT_2_like_d"/>
    <property type="match status" value="1"/>
</dbReference>
<comment type="caution">
    <text evidence="2">The sequence shown here is derived from an EMBL/GenBank/DDBJ whole genome shotgun (WGS) entry which is preliminary data.</text>
</comment>
<dbReference type="GO" id="GO:0016740">
    <property type="term" value="F:transferase activity"/>
    <property type="evidence" value="ECO:0007669"/>
    <property type="project" value="UniProtKB-KW"/>
</dbReference>
<gene>
    <name evidence="2" type="ORF">E6C70_00520</name>
</gene>
<protein>
    <submittedName>
        <fullName evidence="2">Glycosyltransferase family 2 protein</fullName>
    </submittedName>
</protein>
<dbReference type="Pfam" id="PF00535">
    <property type="entry name" value="Glycos_transf_2"/>
    <property type="match status" value="1"/>
</dbReference>
<dbReference type="PANTHER" id="PTHR43685">
    <property type="entry name" value="GLYCOSYLTRANSFERASE"/>
    <property type="match status" value="1"/>
</dbReference>
<organism evidence="2 3">
    <name type="scientific">Orlajensenia flava</name>
    <dbReference type="NCBI Taxonomy" id="2565934"/>
    <lineage>
        <taxon>Bacteria</taxon>
        <taxon>Bacillati</taxon>
        <taxon>Actinomycetota</taxon>
        <taxon>Actinomycetes</taxon>
        <taxon>Micrococcales</taxon>
        <taxon>Microbacteriaceae</taxon>
        <taxon>Orlajensenia</taxon>
    </lineage>
</organism>
<keyword evidence="2" id="KW-0808">Transferase</keyword>
<reference evidence="2 3" key="1">
    <citation type="submission" date="2019-04" db="EMBL/GenBank/DDBJ databases">
        <authorList>
            <person name="Jiang L."/>
        </authorList>
    </citation>
    <scope>NUCLEOTIDE SEQUENCE [LARGE SCALE GENOMIC DNA]</scope>
    <source>
        <strain evidence="2 3">YIM 131861</strain>
    </source>
</reference>
<dbReference type="SUPFAM" id="SSF53448">
    <property type="entry name" value="Nucleotide-diphospho-sugar transferases"/>
    <property type="match status" value="1"/>
</dbReference>
<dbReference type="InterPro" id="IPR050834">
    <property type="entry name" value="Glycosyltransf_2"/>
</dbReference>
<evidence type="ECO:0000313" key="2">
    <source>
        <dbReference type="EMBL" id="THG36064.1"/>
    </source>
</evidence>
<sequence length="331" mass="36410">MPDALSVSVALCTHNGSRFVGAQLRSILEQTRLPGEIVVSDDASTDDTIAVISAEHARWSQNSSQVVRLDIQRNEVALGVTANFASAVTRCSGDLIALSDQDDFWRPNRLERIVAVFEARPEVLLVHSDARLVDEDGASLDSGLFDTLHLSDRERHAVASGHAFGALMRRNFVTGATTVVRRGLVERALPFPVSWVHDEWLAVVAAATGSVVLLDEQLIDYRQHGGNQIGASTLTPSSRIGRLTAHRTERNARLLARARDLEGRMLEMDPRPSDGAVAMTIEKAAHEIVRDSLPAPRLRRVAPVWSEWRRGRYNTCGLGLQDVLRDLVQPI</sequence>
<dbReference type="PANTHER" id="PTHR43685:SF11">
    <property type="entry name" value="GLYCOSYLTRANSFERASE TAGX-RELATED"/>
    <property type="match status" value="1"/>
</dbReference>